<accession>A0A9W9R8R7</accession>
<organism evidence="2 3">
    <name type="scientific">Penicillium cataractarum</name>
    <dbReference type="NCBI Taxonomy" id="2100454"/>
    <lineage>
        <taxon>Eukaryota</taxon>
        <taxon>Fungi</taxon>
        <taxon>Dikarya</taxon>
        <taxon>Ascomycota</taxon>
        <taxon>Pezizomycotina</taxon>
        <taxon>Eurotiomycetes</taxon>
        <taxon>Eurotiomycetidae</taxon>
        <taxon>Eurotiales</taxon>
        <taxon>Aspergillaceae</taxon>
        <taxon>Penicillium</taxon>
    </lineage>
</organism>
<evidence type="ECO:0000313" key="2">
    <source>
        <dbReference type="EMBL" id="KAJ5355065.1"/>
    </source>
</evidence>
<gene>
    <name evidence="2" type="ORF">N7496_012277</name>
</gene>
<name>A0A9W9R8R7_9EURO</name>
<evidence type="ECO:0000313" key="3">
    <source>
        <dbReference type="Proteomes" id="UP001147782"/>
    </source>
</evidence>
<evidence type="ECO:0000256" key="1">
    <source>
        <dbReference type="SAM" id="MobiDB-lite"/>
    </source>
</evidence>
<comment type="caution">
    <text evidence="2">The sequence shown here is derived from an EMBL/GenBank/DDBJ whole genome shotgun (WGS) entry which is preliminary data.</text>
</comment>
<reference evidence="2" key="2">
    <citation type="journal article" date="2023" name="IMA Fungus">
        <title>Comparative genomic study of the Penicillium genus elucidates a diverse pangenome and 15 lateral gene transfer events.</title>
        <authorList>
            <person name="Petersen C."/>
            <person name="Sorensen T."/>
            <person name="Nielsen M.R."/>
            <person name="Sondergaard T.E."/>
            <person name="Sorensen J.L."/>
            <person name="Fitzpatrick D.A."/>
            <person name="Frisvad J.C."/>
            <person name="Nielsen K.L."/>
        </authorList>
    </citation>
    <scope>NUCLEOTIDE SEQUENCE</scope>
    <source>
        <strain evidence="2">IBT 29864</strain>
    </source>
</reference>
<protein>
    <submittedName>
        <fullName evidence="2">Uncharacterized protein</fullName>
    </submittedName>
</protein>
<dbReference type="AlphaFoldDB" id="A0A9W9R8R7"/>
<feature type="region of interest" description="Disordered" evidence="1">
    <location>
        <begin position="34"/>
        <end position="73"/>
    </location>
</feature>
<dbReference type="GeneID" id="81444369"/>
<proteinExistence type="predicted"/>
<dbReference type="EMBL" id="JAPZBS010000010">
    <property type="protein sequence ID" value="KAJ5355065.1"/>
    <property type="molecule type" value="Genomic_DNA"/>
</dbReference>
<feature type="compositionally biased region" description="Polar residues" evidence="1">
    <location>
        <begin position="51"/>
        <end position="66"/>
    </location>
</feature>
<sequence length="73" mass="8520">MTVEESERSRNWDLKRKRIGLAITQRQSWYMRREERVNERDGSEKGEVEVTPQSGQRAPNLESTGQLEWAGGE</sequence>
<keyword evidence="3" id="KW-1185">Reference proteome</keyword>
<dbReference type="Proteomes" id="UP001147782">
    <property type="component" value="Unassembled WGS sequence"/>
</dbReference>
<reference evidence="2" key="1">
    <citation type="submission" date="2022-11" db="EMBL/GenBank/DDBJ databases">
        <authorList>
            <person name="Petersen C."/>
        </authorList>
    </citation>
    <scope>NUCLEOTIDE SEQUENCE</scope>
    <source>
        <strain evidence="2">IBT 29864</strain>
    </source>
</reference>
<dbReference type="RefSeq" id="XP_056549088.1">
    <property type="nucleotide sequence ID" value="XM_056705190.1"/>
</dbReference>
<feature type="compositionally biased region" description="Basic and acidic residues" evidence="1">
    <location>
        <begin position="34"/>
        <end position="48"/>
    </location>
</feature>